<dbReference type="EMBL" id="JAPFFM010000020">
    <property type="protein sequence ID" value="KAJ6682257.1"/>
    <property type="molecule type" value="Genomic_DNA"/>
</dbReference>
<sequence>MKPQAAALHSNAHWFSRRTSSSSSGVKSFLMLNVFLIS</sequence>
<gene>
    <name evidence="1" type="ORF">OIU74_020490</name>
</gene>
<organism evidence="1 2">
    <name type="scientific">Salix koriyanagi</name>
    <dbReference type="NCBI Taxonomy" id="2511006"/>
    <lineage>
        <taxon>Eukaryota</taxon>
        <taxon>Viridiplantae</taxon>
        <taxon>Streptophyta</taxon>
        <taxon>Embryophyta</taxon>
        <taxon>Tracheophyta</taxon>
        <taxon>Spermatophyta</taxon>
        <taxon>Magnoliopsida</taxon>
        <taxon>eudicotyledons</taxon>
        <taxon>Gunneridae</taxon>
        <taxon>Pentapetalae</taxon>
        <taxon>rosids</taxon>
        <taxon>fabids</taxon>
        <taxon>Malpighiales</taxon>
        <taxon>Salicaceae</taxon>
        <taxon>Saliceae</taxon>
        <taxon>Salix</taxon>
    </lineage>
</organism>
<dbReference type="AlphaFoldDB" id="A0A9Q0P5Y7"/>
<feature type="non-terminal residue" evidence="1">
    <location>
        <position position="38"/>
    </location>
</feature>
<dbReference type="Proteomes" id="UP001151752">
    <property type="component" value="Chromosome 5"/>
</dbReference>
<keyword evidence="2" id="KW-1185">Reference proteome</keyword>
<name>A0A9Q0P5Y7_9ROSI</name>
<reference evidence="1" key="2">
    <citation type="journal article" date="2023" name="Int. J. Mol. Sci.">
        <title>De Novo Assembly and Annotation of 11 Diverse Shrub Willow (Salix) Genomes Reveals Novel Gene Organization in Sex-Linked Regions.</title>
        <authorList>
            <person name="Hyden B."/>
            <person name="Feng K."/>
            <person name="Yates T.B."/>
            <person name="Jawdy S."/>
            <person name="Cereghino C."/>
            <person name="Smart L.B."/>
            <person name="Muchero W."/>
        </authorList>
    </citation>
    <scope>NUCLEOTIDE SEQUENCE</scope>
    <source>
        <tissue evidence="1">Shoot tip</tissue>
    </source>
</reference>
<evidence type="ECO:0000313" key="1">
    <source>
        <dbReference type="EMBL" id="KAJ6682257.1"/>
    </source>
</evidence>
<protein>
    <submittedName>
        <fullName evidence="1">Uncharacterized protein</fullName>
    </submittedName>
</protein>
<accession>A0A9Q0P5Y7</accession>
<reference evidence="1" key="1">
    <citation type="submission" date="2022-11" db="EMBL/GenBank/DDBJ databases">
        <authorList>
            <person name="Hyden B.L."/>
            <person name="Feng K."/>
            <person name="Yates T."/>
            <person name="Jawdy S."/>
            <person name="Smart L.B."/>
            <person name="Muchero W."/>
        </authorList>
    </citation>
    <scope>NUCLEOTIDE SEQUENCE</scope>
    <source>
        <tissue evidence="1">Shoot tip</tissue>
    </source>
</reference>
<proteinExistence type="predicted"/>
<comment type="caution">
    <text evidence="1">The sequence shown here is derived from an EMBL/GenBank/DDBJ whole genome shotgun (WGS) entry which is preliminary data.</text>
</comment>
<evidence type="ECO:0000313" key="2">
    <source>
        <dbReference type="Proteomes" id="UP001151752"/>
    </source>
</evidence>